<organism evidence="2 3">
    <name type="scientific">Corallococcus soli</name>
    <dbReference type="NCBI Taxonomy" id="2710757"/>
    <lineage>
        <taxon>Bacteria</taxon>
        <taxon>Pseudomonadati</taxon>
        <taxon>Myxococcota</taxon>
        <taxon>Myxococcia</taxon>
        <taxon>Myxococcales</taxon>
        <taxon>Cystobacterineae</taxon>
        <taxon>Myxococcaceae</taxon>
        <taxon>Corallococcus</taxon>
    </lineage>
</organism>
<gene>
    <name evidence="2" type="ORF">G4177_06300</name>
</gene>
<sequence>MKPLHELAASLSALAHAGWTPPDCNVPDLARQVRELEAQQAQVAEELRAAEDALPLCVPDGSNATLVQCLRLQRRATSARLQFASLNTAEVYLRSELERQAWQAQHRQATREACAVAA</sequence>
<protein>
    <submittedName>
        <fullName evidence="2">Uncharacterized protein</fullName>
    </submittedName>
</protein>
<evidence type="ECO:0000313" key="2">
    <source>
        <dbReference type="EMBL" id="MBE4747789.1"/>
    </source>
</evidence>
<keyword evidence="3" id="KW-1185">Reference proteome</keyword>
<evidence type="ECO:0000313" key="3">
    <source>
        <dbReference type="Proteomes" id="UP001516472"/>
    </source>
</evidence>
<reference evidence="2 3" key="1">
    <citation type="submission" date="2020-02" db="EMBL/GenBank/DDBJ databases">
        <authorList>
            <person name="Babadi Z.K."/>
            <person name="Risdian C."/>
            <person name="Ebrahimipour G.H."/>
            <person name="Wink J."/>
        </authorList>
    </citation>
    <scope>NUCLEOTIDE SEQUENCE [LARGE SCALE GENOMIC DNA]</scope>
    <source>
        <strain evidence="2 3">ZKHCc1 1396</strain>
    </source>
</reference>
<evidence type="ECO:0000256" key="1">
    <source>
        <dbReference type="SAM" id="Coils"/>
    </source>
</evidence>
<keyword evidence="1" id="KW-0175">Coiled coil</keyword>
<proteinExistence type="predicted"/>
<name>A0ABR9PIW2_9BACT</name>
<dbReference type="EMBL" id="JAAIYO010000001">
    <property type="protein sequence ID" value="MBE4747789.1"/>
    <property type="molecule type" value="Genomic_DNA"/>
</dbReference>
<comment type="caution">
    <text evidence="2">The sequence shown here is derived from an EMBL/GenBank/DDBJ whole genome shotgun (WGS) entry which is preliminary data.</text>
</comment>
<feature type="coiled-coil region" evidence="1">
    <location>
        <begin position="26"/>
        <end position="53"/>
    </location>
</feature>
<dbReference type="RefSeq" id="WP_193347145.1">
    <property type="nucleotide sequence ID" value="NZ_CBCSIP010000104.1"/>
</dbReference>
<dbReference type="Proteomes" id="UP001516472">
    <property type="component" value="Unassembled WGS sequence"/>
</dbReference>
<accession>A0ABR9PIW2</accession>